<dbReference type="Proteomes" id="UP000681720">
    <property type="component" value="Unassembled WGS sequence"/>
</dbReference>
<evidence type="ECO:0000313" key="3">
    <source>
        <dbReference type="EMBL" id="CAF4881334.1"/>
    </source>
</evidence>
<feature type="non-terminal residue" evidence="4">
    <location>
        <position position="1"/>
    </location>
</feature>
<protein>
    <submittedName>
        <fullName evidence="4">Uncharacterized protein</fullName>
    </submittedName>
</protein>
<reference evidence="4" key="1">
    <citation type="submission" date="2021-02" db="EMBL/GenBank/DDBJ databases">
        <authorList>
            <person name="Nowell W R."/>
        </authorList>
    </citation>
    <scope>NUCLEOTIDE SEQUENCE</scope>
</reference>
<evidence type="ECO:0000313" key="4">
    <source>
        <dbReference type="EMBL" id="CAF4928733.1"/>
    </source>
</evidence>
<dbReference type="AlphaFoldDB" id="A0A8S3CXB1"/>
<comment type="caution">
    <text evidence="4">The sequence shown here is derived from an EMBL/GenBank/DDBJ whole genome shotgun (WGS) entry which is preliminary data.</text>
</comment>
<organism evidence="4 5">
    <name type="scientific">Rotaria magnacalcarata</name>
    <dbReference type="NCBI Taxonomy" id="392030"/>
    <lineage>
        <taxon>Eukaryota</taxon>
        <taxon>Metazoa</taxon>
        <taxon>Spiralia</taxon>
        <taxon>Gnathifera</taxon>
        <taxon>Rotifera</taxon>
        <taxon>Eurotatoria</taxon>
        <taxon>Bdelloidea</taxon>
        <taxon>Philodinida</taxon>
        <taxon>Philodinidae</taxon>
        <taxon>Rotaria</taxon>
    </lineage>
</organism>
<evidence type="ECO:0000313" key="2">
    <source>
        <dbReference type="EMBL" id="CAF4659018.1"/>
    </source>
</evidence>
<evidence type="ECO:0000313" key="1">
    <source>
        <dbReference type="EMBL" id="CAF4615828.1"/>
    </source>
</evidence>
<name>A0A8S3CXB1_9BILA</name>
<gene>
    <name evidence="1" type="ORF">BYL167_LOCUS40747</name>
    <name evidence="2" type="ORF">BYL167_LOCUS42509</name>
    <name evidence="3" type="ORF">GIL414_LOCUS50872</name>
    <name evidence="4" type="ORF">GIL414_LOCUS53192</name>
</gene>
<dbReference type="EMBL" id="CAJOBJ010170594">
    <property type="protein sequence ID" value="CAF4881334.1"/>
    <property type="molecule type" value="Genomic_DNA"/>
</dbReference>
<evidence type="ECO:0000313" key="5">
    <source>
        <dbReference type="Proteomes" id="UP000681720"/>
    </source>
</evidence>
<dbReference type="Proteomes" id="UP000681967">
    <property type="component" value="Unassembled WGS sequence"/>
</dbReference>
<proteinExistence type="predicted"/>
<dbReference type="EMBL" id="CAJOBJ010183973">
    <property type="protein sequence ID" value="CAF4928733.1"/>
    <property type="molecule type" value="Genomic_DNA"/>
</dbReference>
<dbReference type="EMBL" id="CAJOBH010101583">
    <property type="protein sequence ID" value="CAF4615828.1"/>
    <property type="molecule type" value="Genomic_DNA"/>
</dbReference>
<sequence>TISNQFYNTITRVVFDQKFDDRQVRQCLITAKNSWLLNNGHREKLNNI</sequence>
<accession>A0A8S3CXB1</accession>
<dbReference type="EMBL" id="CAJOBH010110554">
    <property type="protein sequence ID" value="CAF4659018.1"/>
    <property type="molecule type" value="Genomic_DNA"/>
</dbReference>